<dbReference type="CDD" id="cd01948">
    <property type="entry name" value="EAL"/>
    <property type="match status" value="1"/>
</dbReference>
<sequence length="672" mass="74298">MIKSPPSSASSTTTREVVELLYANVFTGLVMTILTISAVTFGFANPEITSYKFSLWAGMMFLSLLRTFDGAYWYLRLRNSNFPPRWPLIRFVLGSSLSALIWAFFCVSLYESMSLIELSTTMVIVAAMAGGAATTLASHLPLVLLYTTLLLLPLSVRALFDSDEQFTLLGGLGTLFWVAMCSAAVKANDFTKQAIAIKHENEELVTLMRQERNEVRRVNQALLDSNQKLDHANSNLESEVNRRTKELQDISNRDPLTNLMNRIGFMQNFNAILERATQGKSSMAVLFIDLDGFKQINDSLGHQAGDVVLSKVAAKLSEYCEANCIGRWGGDEFIIILPHADGDTAVAIALAIKSSLTTLNPIANSPLSLDATIGIALYPLHGDSASTLVQLADLTMYHYKRTSPGLVGIYTEALYDKMHHEQQLREGLRQAIERKQLLVVYQPIIDASSNRLWAIEALLRWQFNDTWVSPDEFIPLAEKSGTIHDIGAWVLHRACIDAAQWDDESFGVSVNVSVLQLVSEDFVACVDRALASSGLAPQRLHLEVTESIFADDMAVLTANISALKARRVKVAIDDFGTGFSSLNLLQSLDFDLLKIDRAFVQQMAVSSDAIVKATVLMAKALGCKTVAEGVETEEQASLLRLLGVDCLQGYLFARPLEKKALQEWYTSWQDNK</sequence>
<evidence type="ECO:0000256" key="2">
    <source>
        <dbReference type="SAM" id="Phobius"/>
    </source>
</evidence>
<dbReference type="InterPro" id="IPR001633">
    <property type="entry name" value="EAL_dom"/>
</dbReference>
<reference evidence="6" key="1">
    <citation type="journal article" date="2020" name="Int. J. Syst. Evol. Microbiol.">
        <title>Alteromonas alba sp. nov., a marine bacterium isolated from the seawater of the West Pacific Ocean.</title>
        <authorList>
            <person name="Sun C."/>
            <person name="Wu Y.-H."/>
            <person name="Xamxidin M."/>
            <person name="Cheng H."/>
            <person name="Xu X.-W."/>
        </authorList>
    </citation>
    <scope>NUCLEOTIDE SEQUENCE [LARGE SCALE GENOMIC DNA]</scope>
    <source>
        <strain evidence="6">190</strain>
    </source>
</reference>
<keyword evidence="2" id="KW-0812">Transmembrane</keyword>
<dbReference type="InterPro" id="IPR050706">
    <property type="entry name" value="Cyclic-di-GMP_PDE-like"/>
</dbReference>
<proteinExistence type="predicted"/>
<name>A0A2S9V6K4_9ALTE</name>
<dbReference type="Pfam" id="PF00563">
    <property type="entry name" value="EAL"/>
    <property type="match status" value="1"/>
</dbReference>
<comment type="caution">
    <text evidence="5">The sequence shown here is derived from an EMBL/GenBank/DDBJ whole genome shotgun (WGS) entry which is preliminary data.</text>
</comment>
<keyword evidence="2" id="KW-1133">Transmembrane helix</keyword>
<dbReference type="Proteomes" id="UP000238949">
    <property type="component" value="Unassembled WGS sequence"/>
</dbReference>
<keyword evidence="2" id="KW-0472">Membrane</keyword>
<dbReference type="SMART" id="SM00052">
    <property type="entry name" value="EAL"/>
    <property type="match status" value="1"/>
</dbReference>
<keyword evidence="6" id="KW-1185">Reference proteome</keyword>
<dbReference type="SUPFAM" id="SSF55073">
    <property type="entry name" value="Nucleotide cyclase"/>
    <property type="match status" value="1"/>
</dbReference>
<evidence type="ECO:0000259" key="3">
    <source>
        <dbReference type="PROSITE" id="PS50883"/>
    </source>
</evidence>
<gene>
    <name evidence="5" type="ORF">C6Y40_19170</name>
</gene>
<feature type="transmembrane region" description="Helical" evidence="2">
    <location>
        <begin position="55"/>
        <end position="75"/>
    </location>
</feature>
<dbReference type="InterPro" id="IPR043128">
    <property type="entry name" value="Rev_trsase/Diguanyl_cyclase"/>
</dbReference>
<keyword evidence="1" id="KW-0175">Coiled coil</keyword>
<dbReference type="InterPro" id="IPR000160">
    <property type="entry name" value="GGDEF_dom"/>
</dbReference>
<feature type="transmembrane region" description="Helical" evidence="2">
    <location>
        <begin position="122"/>
        <end position="146"/>
    </location>
</feature>
<feature type="transmembrane region" description="Helical" evidence="2">
    <location>
        <begin position="87"/>
        <end position="110"/>
    </location>
</feature>
<dbReference type="Gene3D" id="3.20.20.450">
    <property type="entry name" value="EAL domain"/>
    <property type="match status" value="1"/>
</dbReference>
<evidence type="ECO:0000313" key="5">
    <source>
        <dbReference type="EMBL" id="PRO72044.1"/>
    </source>
</evidence>
<dbReference type="PROSITE" id="PS50883">
    <property type="entry name" value="EAL"/>
    <property type="match status" value="1"/>
</dbReference>
<accession>A0A2S9V6K4</accession>
<dbReference type="SMART" id="SM00267">
    <property type="entry name" value="GGDEF"/>
    <property type="match status" value="1"/>
</dbReference>
<dbReference type="AlphaFoldDB" id="A0A2S9V6K4"/>
<dbReference type="InterPro" id="IPR035919">
    <property type="entry name" value="EAL_sf"/>
</dbReference>
<dbReference type="Gene3D" id="3.30.70.270">
    <property type="match status" value="1"/>
</dbReference>
<protein>
    <submittedName>
        <fullName evidence="5">GGDEF-domain containing protein</fullName>
    </submittedName>
</protein>
<dbReference type="PANTHER" id="PTHR33121">
    <property type="entry name" value="CYCLIC DI-GMP PHOSPHODIESTERASE PDEF"/>
    <property type="match status" value="1"/>
</dbReference>
<feature type="domain" description="GGDEF" evidence="4">
    <location>
        <begin position="281"/>
        <end position="412"/>
    </location>
</feature>
<dbReference type="InterPro" id="IPR029787">
    <property type="entry name" value="Nucleotide_cyclase"/>
</dbReference>
<dbReference type="Pfam" id="PF00990">
    <property type="entry name" value="GGDEF"/>
    <property type="match status" value="1"/>
</dbReference>
<feature type="transmembrane region" description="Helical" evidence="2">
    <location>
        <begin position="20"/>
        <end position="43"/>
    </location>
</feature>
<feature type="transmembrane region" description="Helical" evidence="2">
    <location>
        <begin position="166"/>
        <end position="185"/>
    </location>
</feature>
<dbReference type="GO" id="GO:0071111">
    <property type="term" value="F:cyclic-guanylate-specific phosphodiesterase activity"/>
    <property type="evidence" value="ECO:0007669"/>
    <property type="project" value="InterPro"/>
</dbReference>
<feature type="domain" description="EAL" evidence="3">
    <location>
        <begin position="421"/>
        <end position="669"/>
    </location>
</feature>
<dbReference type="EMBL" id="PVNP01000193">
    <property type="protein sequence ID" value="PRO72044.1"/>
    <property type="molecule type" value="Genomic_DNA"/>
</dbReference>
<dbReference type="OrthoDB" id="9814202at2"/>
<evidence type="ECO:0000313" key="6">
    <source>
        <dbReference type="Proteomes" id="UP000238949"/>
    </source>
</evidence>
<dbReference type="PROSITE" id="PS50887">
    <property type="entry name" value="GGDEF"/>
    <property type="match status" value="1"/>
</dbReference>
<organism evidence="5 6">
    <name type="scientific">Alteromonas alba</name>
    <dbReference type="NCBI Taxonomy" id="2079529"/>
    <lineage>
        <taxon>Bacteria</taxon>
        <taxon>Pseudomonadati</taxon>
        <taxon>Pseudomonadota</taxon>
        <taxon>Gammaproteobacteria</taxon>
        <taxon>Alteromonadales</taxon>
        <taxon>Alteromonadaceae</taxon>
        <taxon>Alteromonas/Salinimonas group</taxon>
        <taxon>Alteromonas</taxon>
    </lineage>
</organism>
<dbReference type="SUPFAM" id="SSF141868">
    <property type="entry name" value="EAL domain-like"/>
    <property type="match status" value="1"/>
</dbReference>
<dbReference type="RefSeq" id="WP_105936012.1">
    <property type="nucleotide sequence ID" value="NZ_PVNP01000193.1"/>
</dbReference>
<evidence type="ECO:0000259" key="4">
    <source>
        <dbReference type="PROSITE" id="PS50887"/>
    </source>
</evidence>
<dbReference type="CDD" id="cd01949">
    <property type="entry name" value="GGDEF"/>
    <property type="match status" value="1"/>
</dbReference>
<dbReference type="PANTHER" id="PTHR33121:SF79">
    <property type="entry name" value="CYCLIC DI-GMP PHOSPHODIESTERASE PDED-RELATED"/>
    <property type="match status" value="1"/>
</dbReference>
<evidence type="ECO:0000256" key="1">
    <source>
        <dbReference type="SAM" id="Coils"/>
    </source>
</evidence>
<dbReference type="NCBIfam" id="TIGR00254">
    <property type="entry name" value="GGDEF"/>
    <property type="match status" value="1"/>
</dbReference>
<feature type="coiled-coil region" evidence="1">
    <location>
        <begin position="201"/>
        <end position="253"/>
    </location>
</feature>